<comment type="caution">
    <text evidence="1">The sequence shown here is derived from an EMBL/GenBank/DDBJ whole genome shotgun (WGS) entry which is preliminary data.</text>
</comment>
<name>A0A367GSM0_9SPHI</name>
<reference evidence="1 2" key="1">
    <citation type="submission" date="2018-05" db="EMBL/GenBank/DDBJ databases">
        <title>Mucilaginibacter hurinus sp. nov., isolated from briquette warehouse soil.</title>
        <authorList>
            <person name="Choi L."/>
        </authorList>
    </citation>
    <scope>NUCLEOTIDE SEQUENCE [LARGE SCALE GENOMIC DNA]</scope>
    <source>
        <strain evidence="1 2">ZR32</strain>
    </source>
</reference>
<proteinExistence type="predicted"/>
<keyword evidence="2" id="KW-1185">Reference proteome</keyword>
<evidence type="ECO:0000313" key="2">
    <source>
        <dbReference type="Proteomes" id="UP000253209"/>
    </source>
</evidence>
<sequence>MQKKELDANAELIYTKPDWAWFDEPLKGKVAEAFIYRRNADDFFPKLCLLYFFDENDKKMIGVEYNWGTRNFNYDIPEKKLKELTRKETEFTAKYDTLKTQLGSLLGEPIRSGTVINTAYAIITQSYWEDPEKVVRLVLAFNRKLWDLPFGSKSDTELLVQIYYKN</sequence>
<accession>A0A367GSM0</accession>
<gene>
    <name evidence="1" type="ORF">DJ568_05235</name>
</gene>
<evidence type="ECO:0000313" key="1">
    <source>
        <dbReference type="EMBL" id="RCH56148.1"/>
    </source>
</evidence>
<dbReference type="Proteomes" id="UP000253209">
    <property type="component" value="Unassembled WGS sequence"/>
</dbReference>
<dbReference type="AlphaFoldDB" id="A0A367GSM0"/>
<organism evidence="1 2">
    <name type="scientific">Mucilaginibacter hurinus</name>
    <dbReference type="NCBI Taxonomy" id="2201324"/>
    <lineage>
        <taxon>Bacteria</taxon>
        <taxon>Pseudomonadati</taxon>
        <taxon>Bacteroidota</taxon>
        <taxon>Sphingobacteriia</taxon>
        <taxon>Sphingobacteriales</taxon>
        <taxon>Sphingobacteriaceae</taxon>
        <taxon>Mucilaginibacter</taxon>
    </lineage>
</organism>
<dbReference type="EMBL" id="QGDC01000002">
    <property type="protein sequence ID" value="RCH56148.1"/>
    <property type="molecule type" value="Genomic_DNA"/>
</dbReference>
<protein>
    <submittedName>
        <fullName evidence="1">Uncharacterized protein</fullName>
    </submittedName>
</protein>